<dbReference type="SUPFAM" id="SSF53474">
    <property type="entry name" value="alpha/beta-Hydrolases"/>
    <property type="match status" value="1"/>
</dbReference>
<organism evidence="1 2">
    <name type="scientific">Tractidigestivibacter montrealensis</name>
    <dbReference type="NCBI Taxonomy" id="2972466"/>
    <lineage>
        <taxon>Bacteria</taxon>
        <taxon>Bacillati</taxon>
        <taxon>Actinomycetota</taxon>
        <taxon>Coriobacteriia</taxon>
        <taxon>Coriobacteriales</taxon>
        <taxon>Atopobiaceae</taxon>
        <taxon>Tractidigestivibacter</taxon>
    </lineage>
</organism>
<comment type="caution">
    <text evidence="1">The sequence shown here is derived from an EMBL/GenBank/DDBJ whole genome shotgun (WGS) entry which is preliminary data.</text>
</comment>
<evidence type="ECO:0008006" key="3">
    <source>
        <dbReference type="Google" id="ProtNLM"/>
    </source>
</evidence>
<sequence length="235" mass="25204">MVETDMGIFRHGERCAEREAEEVLGGAGWRELPVRCERDGREVRVRLLAPDDPGPLPAIMWAGGDDVAVKLPLEELATHGVASCVIEDAAPESAQALEELEAASDAVGRLDLIDNCRVFLAGAERGCVAATLAATRHPHDVSGLVLLSPDFSAGNATGNDQDAGGIWGDMRRFHGPVLVCRSEGASHRAFDDARRAAEEFPHARLVTLGEGPRVVGEAMWLSHAVGEVVRFIRET</sequence>
<reference evidence="1 2" key="1">
    <citation type="submission" date="2022-08" db="EMBL/GenBank/DDBJ databases">
        <title>Tractidigestivibacter montrealensis type strain KD21.</title>
        <authorList>
            <person name="Diop K."/>
            <person name="Richard C."/>
            <person name="Routy B."/>
        </authorList>
    </citation>
    <scope>NUCLEOTIDE SEQUENCE [LARGE SCALE GENOMIC DNA]</scope>
    <source>
        <strain evidence="1 2">KD21</strain>
    </source>
</reference>
<accession>A0ABT1ZAV2</accession>
<evidence type="ECO:0000313" key="2">
    <source>
        <dbReference type="Proteomes" id="UP001204320"/>
    </source>
</evidence>
<dbReference type="Gene3D" id="3.40.50.1820">
    <property type="entry name" value="alpha/beta hydrolase"/>
    <property type="match status" value="1"/>
</dbReference>
<gene>
    <name evidence="1" type="ORF">NVS32_10225</name>
</gene>
<proteinExistence type="predicted"/>
<dbReference type="InterPro" id="IPR029058">
    <property type="entry name" value="AB_hydrolase_fold"/>
</dbReference>
<keyword evidence="2" id="KW-1185">Reference proteome</keyword>
<name>A0ABT1ZAV2_9ACTN</name>
<dbReference type="EMBL" id="JANSKA010000008">
    <property type="protein sequence ID" value="MCR9037324.1"/>
    <property type="molecule type" value="Genomic_DNA"/>
</dbReference>
<evidence type="ECO:0000313" key="1">
    <source>
        <dbReference type="EMBL" id="MCR9037324.1"/>
    </source>
</evidence>
<protein>
    <recommendedName>
        <fullName evidence="3">Alpha/beta hydrolase</fullName>
    </recommendedName>
</protein>
<dbReference type="Proteomes" id="UP001204320">
    <property type="component" value="Unassembled WGS sequence"/>
</dbReference>
<dbReference type="RefSeq" id="WP_258499721.1">
    <property type="nucleotide sequence ID" value="NZ_JANSKA010000008.1"/>
</dbReference>